<dbReference type="SUPFAM" id="SSF57850">
    <property type="entry name" value="RING/U-box"/>
    <property type="match status" value="1"/>
</dbReference>
<evidence type="ECO:0000256" key="2">
    <source>
        <dbReference type="SAM" id="MobiDB-lite"/>
    </source>
</evidence>
<keyword evidence="3" id="KW-1133">Transmembrane helix</keyword>
<feature type="region of interest" description="Disordered" evidence="2">
    <location>
        <begin position="156"/>
        <end position="181"/>
    </location>
</feature>
<evidence type="ECO:0000313" key="5">
    <source>
        <dbReference type="EMBL" id="KAK9749315.1"/>
    </source>
</evidence>
<keyword evidence="1" id="KW-0479">Metal-binding</keyword>
<feature type="compositionally biased region" description="Polar residues" evidence="2">
    <location>
        <begin position="159"/>
        <end position="168"/>
    </location>
</feature>
<dbReference type="InterPro" id="IPR053070">
    <property type="entry name" value="RING-type_E3_ubiquitin-ligase"/>
</dbReference>
<accession>A0AAW1MM92</accession>
<keyword evidence="1" id="KW-0863">Zinc-finger</keyword>
<keyword evidence="3" id="KW-0812">Transmembrane</keyword>
<dbReference type="PANTHER" id="PTHR47035">
    <property type="entry name" value="OS11G0150450 PROTEIN"/>
    <property type="match status" value="1"/>
</dbReference>
<feature type="transmembrane region" description="Helical" evidence="3">
    <location>
        <begin position="6"/>
        <end position="30"/>
    </location>
</feature>
<dbReference type="Pfam" id="PF13639">
    <property type="entry name" value="zf-RING_2"/>
    <property type="match status" value="1"/>
</dbReference>
<protein>
    <recommendedName>
        <fullName evidence="4">RING-type domain-containing protein</fullName>
    </recommendedName>
</protein>
<name>A0AAW1MM92_SAPOF</name>
<dbReference type="InterPro" id="IPR013083">
    <property type="entry name" value="Znf_RING/FYVE/PHD"/>
</dbReference>
<dbReference type="Proteomes" id="UP001443914">
    <property type="component" value="Unassembled WGS sequence"/>
</dbReference>
<evidence type="ECO:0000256" key="3">
    <source>
        <dbReference type="SAM" id="Phobius"/>
    </source>
</evidence>
<proteinExistence type="predicted"/>
<organism evidence="5 6">
    <name type="scientific">Saponaria officinalis</name>
    <name type="common">Common soapwort</name>
    <name type="synonym">Lychnis saponaria</name>
    <dbReference type="NCBI Taxonomy" id="3572"/>
    <lineage>
        <taxon>Eukaryota</taxon>
        <taxon>Viridiplantae</taxon>
        <taxon>Streptophyta</taxon>
        <taxon>Embryophyta</taxon>
        <taxon>Tracheophyta</taxon>
        <taxon>Spermatophyta</taxon>
        <taxon>Magnoliopsida</taxon>
        <taxon>eudicotyledons</taxon>
        <taxon>Gunneridae</taxon>
        <taxon>Pentapetalae</taxon>
        <taxon>Caryophyllales</taxon>
        <taxon>Caryophyllaceae</taxon>
        <taxon>Caryophylleae</taxon>
        <taxon>Saponaria</taxon>
    </lineage>
</organism>
<reference evidence="5" key="1">
    <citation type="submission" date="2024-03" db="EMBL/GenBank/DDBJ databases">
        <title>WGS assembly of Saponaria officinalis var. Norfolk2.</title>
        <authorList>
            <person name="Jenkins J."/>
            <person name="Shu S."/>
            <person name="Grimwood J."/>
            <person name="Barry K."/>
            <person name="Goodstein D."/>
            <person name="Schmutz J."/>
            <person name="Leebens-Mack J."/>
            <person name="Osbourn A."/>
        </authorList>
    </citation>
    <scope>NUCLEOTIDE SEQUENCE [LARGE SCALE GENOMIC DNA]</scope>
    <source>
        <strain evidence="5">JIC</strain>
    </source>
</reference>
<evidence type="ECO:0000313" key="6">
    <source>
        <dbReference type="Proteomes" id="UP001443914"/>
    </source>
</evidence>
<dbReference type="GO" id="GO:0008270">
    <property type="term" value="F:zinc ion binding"/>
    <property type="evidence" value="ECO:0007669"/>
    <property type="project" value="UniProtKB-KW"/>
</dbReference>
<dbReference type="PROSITE" id="PS50089">
    <property type="entry name" value="ZF_RING_2"/>
    <property type="match status" value="1"/>
</dbReference>
<dbReference type="SMART" id="SM00184">
    <property type="entry name" value="RING"/>
    <property type="match status" value="1"/>
</dbReference>
<evidence type="ECO:0000256" key="1">
    <source>
        <dbReference type="PROSITE-ProRule" id="PRU00175"/>
    </source>
</evidence>
<keyword evidence="1" id="KW-0862">Zinc</keyword>
<dbReference type="EMBL" id="JBDFQZ010000002">
    <property type="protein sequence ID" value="KAK9749315.1"/>
    <property type="molecule type" value="Genomic_DNA"/>
</dbReference>
<dbReference type="Gene3D" id="3.30.40.10">
    <property type="entry name" value="Zinc/RING finger domain, C3HC4 (zinc finger)"/>
    <property type="match status" value="1"/>
</dbReference>
<gene>
    <name evidence="5" type="ORF">RND81_02G117500</name>
</gene>
<feature type="compositionally biased region" description="Pro residues" evidence="2">
    <location>
        <begin position="169"/>
        <end position="181"/>
    </location>
</feature>
<dbReference type="AlphaFoldDB" id="A0AAW1MM92"/>
<keyword evidence="6" id="KW-1185">Reference proteome</keyword>
<feature type="domain" description="RING-type" evidence="4">
    <location>
        <begin position="86"/>
        <end position="128"/>
    </location>
</feature>
<evidence type="ECO:0000259" key="4">
    <source>
        <dbReference type="PROSITE" id="PS50089"/>
    </source>
</evidence>
<dbReference type="InterPro" id="IPR001841">
    <property type="entry name" value="Znf_RING"/>
</dbReference>
<comment type="caution">
    <text evidence="5">The sequence shown here is derived from an EMBL/GenBank/DDBJ whole genome shotgun (WGS) entry which is preliminary data.</text>
</comment>
<dbReference type="PANTHER" id="PTHR47035:SF4">
    <property type="entry name" value="OS02G0676500 PROTEIN"/>
    <property type="match status" value="1"/>
</dbReference>
<keyword evidence="3" id="KW-0472">Membrane</keyword>
<sequence length="181" mass="20406">MIGNINLITTIIGFGMSSIFMVFICTRILCGRLRMAEPRRTFDTEPEPDIERPEQRTDALATLMVDAIPTMNYHRDAFDSTDDAQCSICLGEYQEEEVLRIMPKCGHSFHISCIDIWLMKQCTCPVCRLPVRDSFDRKHARSVSVSVSLSTDHVADTPTVHSGIQPSEPTGPPVRIPHPRF</sequence>